<proteinExistence type="predicted"/>
<dbReference type="Proteomes" id="UP000075324">
    <property type="component" value="Unassembled WGS sequence"/>
</dbReference>
<dbReference type="EMBL" id="LQYW01000147">
    <property type="protein sequence ID" value="KYD24754.1"/>
    <property type="molecule type" value="Genomic_DNA"/>
</dbReference>
<sequence length="37" mass="4098">MWDVFFALAILFEAAGAAMVKRSNGDEPRNPTIQSDQ</sequence>
<organism evidence="1 2">
    <name type="scientific">Parageobacillus toebii</name>
    <dbReference type="NCBI Taxonomy" id="153151"/>
    <lineage>
        <taxon>Bacteria</taxon>
        <taxon>Bacillati</taxon>
        <taxon>Bacillota</taxon>
        <taxon>Bacilli</taxon>
        <taxon>Bacillales</taxon>
        <taxon>Anoxybacillaceae</taxon>
        <taxon>Parageobacillus</taxon>
    </lineage>
</organism>
<dbReference type="PATRIC" id="fig|153151.4.peg.1186"/>
<reference evidence="1 2" key="1">
    <citation type="submission" date="2016-01" db="EMBL/GenBank/DDBJ databases">
        <title>Draft Genome Sequences of Seven Thermophilic Sporeformers Isolated from Foods.</title>
        <authorList>
            <person name="Berendsen E.M."/>
            <person name="Wells-Bennik M.H."/>
            <person name="Krawcyk A.O."/>
            <person name="De Jong A."/>
            <person name="Holsappel S."/>
            <person name="Eijlander R.T."/>
            <person name="Kuipers O.P."/>
        </authorList>
    </citation>
    <scope>NUCLEOTIDE SEQUENCE [LARGE SCALE GENOMIC DNA]</scope>
    <source>
        <strain evidence="1 2">B4110</strain>
    </source>
</reference>
<dbReference type="AlphaFoldDB" id="A0A150MJP8"/>
<gene>
    <name evidence="1" type="ORF">B4110_1537</name>
</gene>
<accession>A0A150MJP8</accession>
<protein>
    <submittedName>
        <fullName evidence="1">Uncharacterized protein</fullName>
    </submittedName>
</protein>
<evidence type="ECO:0000313" key="1">
    <source>
        <dbReference type="EMBL" id="KYD24754.1"/>
    </source>
</evidence>
<name>A0A150MJP8_9BACL</name>
<comment type="caution">
    <text evidence="1">The sequence shown here is derived from an EMBL/GenBank/DDBJ whole genome shotgun (WGS) entry which is preliminary data.</text>
</comment>
<evidence type="ECO:0000313" key="2">
    <source>
        <dbReference type="Proteomes" id="UP000075324"/>
    </source>
</evidence>